<gene>
    <name evidence="4" type="ORF">HNQ59_003535</name>
</gene>
<keyword evidence="1 4" id="KW-0328">Glycosyltransferase</keyword>
<accession>A0A840MNJ7</accession>
<dbReference type="EMBL" id="JACHHY010000028">
    <property type="protein sequence ID" value="MBB5020218.1"/>
    <property type="molecule type" value="Genomic_DNA"/>
</dbReference>
<dbReference type="InterPro" id="IPR017459">
    <property type="entry name" value="Glycosyl_Trfase_fam3_N_dom"/>
</dbReference>
<dbReference type="GO" id="GO:0004048">
    <property type="term" value="F:anthranilate phosphoribosyltransferase activity"/>
    <property type="evidence" value="ECO:0007669"/>
    <property type="project" value="InterPro"/>
</dbReference>
<dbReference type="SUPFAM" id="SSF47648">
    <property type="entry name" value="Nucleoside phosphorylase/phosphoribosyltransferase N-terminal domain"/>
    <property type="match status" value="1"/>
</dbReference>
<evidence type="ECO:0000313" key="4">
    <source>
        <dbReference type="EMBL" id="MBB5020218.1"/>
    </source>
</evidence>
<dbReference type="PANTHER" id="PTHR43285">
    <property type="entry name" value="ANTHRANILATE PHOSPHORIBOSYLTRANSFERASE"/>
    <property type="match status" value="1"/>
</dbReference>
<dbReference type="InterPro" id="IPR035902">
    <property type="entry name" value="Nuc_phospho_transferase"/>
</dbReference>
<feature type="domain" description="Glycosyl transferase family 3 N-terminal" evidence="3">
    <location>
        <begin position="8"/>
        <end position="67"/>
    </location>
</feature>
<dbReference type="GO" id="GO:0005829">
    <property type="term" value="C:cytosol"/>
    <property type="evidence" value="ECO:0007669"/>
    <property type="project" value="TreeGrafter"/>
</dbReference>
<dbReference type="PANTHER" id="PTHR43285:SF4">
    <property type="entry name" value="TRANSFERASE"/>
    <property type="match status" value="1"/>
</dbReference>
<evidence type="ECO:0000256" key="1">
    <source>
        <dbReference type="ARBA" id="ARBA00022676"/>
    </source>
</evidence>
<dbReference type="GO" id="GO:0000162">
    <property type="term" value="P:L-tryptophan biosynthetic process"/>
    <property type="evidence" value="ECO:0007669"/>
    <property type="project" value="InterPro"/>
</dbReference>
<keyword evidence="2 4" id="KW-0808">Transferase</keyword>
<organism evidence="4 5">
    <name type="scientific">Chitinivorax tropicus</name>
    <dbReference type="NCBI Taxonomy" id="714531"/>
    <lineage>
        <taxon>Bacteria</taxon>
        <taxon>Pseudomonadati</taxon>
        <taxon>Pseudomonadota</taxon>
        <taxon>Betaproteobacteria</taxon>
        <taxon>Chitinivorax</taxon>
    </lineage>
</organism>
<dbReference type="InterPro" id="IPR036320">
    <property type="entry name" value="Glycosyl_Trfase_fam3_N_dom_sf"/>
</dbReference>
<dbReference type="Gene3D" id="1.20.970.10">
    <property type="entry name" value="Transferase, Pyrimidine Nucleoside Phosphorylase, Chain C"/>
    <property type="match status" value="1"/>
</dbReference>
<keyword evidence="5" id="KW-1185">Reference proteome</keyword>
<dbReference type="NCBIfam" id="NF006005">
    <property type="entry name" value="PRK08136.1"/>
    <property type="match status" value="1"/>
</dbReference>
<dbReference type="Pfam" id="PF02885">
    <property type="entry name" value="Glycos_trans_3N"/>
    <property type="match status" value="1"/>
</dbReference>
<dbReference type="Proteomes" id="UP000575898">
    <property type="component" value="Unassembled WGS sequence"/>
</dbReference>
<evidence type="ECO:0000259" key="3">
    <source>
        <dbReference type="Pfam" id="PF02885"/>
    </source>
</evidence>
<dbReference type="Gene3D" id="3.40.1030.10">
    <property type="entry name" value="Nucleoside phosphorylase/phosphoribosyltransferase catalytic domain"/>
    <property type="match status" value="1"/>
</dbReference>
<sequence length="328" mass="35764">MLSIPRLLREIGRGRDGARDLDEAEAYTLFAAMLDGGLDALELGAVLIAFRMKSESKAELLGFFRACEDRLIRLRKPSGKLLPVIIPSYNGARHQANLTPLLALLLQRFGVPVLVHGPLEGMDRVGTASIFRELGILPCATLAKAQDALDKTGLAFVPTQVTAPGLNNLLALRARLGVRNSAHSLVKMIDPIEGDSVRLVSVSHPEYLIKMRDFFVTNRATALLLRGTEGEAFANPKRRPQMELFKNQMHQVLFEAESGPIAQLPRLPESIDADATAKWIRQALNGQVPLPTPLVNQLACCLYACGYAADLNQAKAIAAVETNHFVST</sequence>
<dbReference type="AlphaFoldDB" id="A0A840MNJ7"/>
<name>A0A840MNJ7_9PROT</name>
<evidence type="ECO:0000313" key="5">
    <source>
        <dbReference type="Proteomes" id="UP000575898"/>
    </source>
</evidence>
<dbReference type="InterPro" id="IPR005940">
    <property type="entry name" value="Anthranilate_Pribosyl_Tfrase"/>
</dbReference>
<evidence type="ECO:0000256" key="2">
    <source>
        <dbReference type="ARBA" id="ARBA00022679"/>
    </source>
</evidence>
<comment type="caution">
    <text evidence="4">The sequence shown here is derived from an EMBL/GenBank/DDBJ whole genome shotgun (WGS) entry which is preliminary data.</text>
</comment>
<dbReference type="SUPFAM" id="SSF52418">
    <property type="entry name" value="Nucleoside phosphorylase/phosphoribosyltransferase catalytic domain"/>
    <property type="match status" value="1"/>
</dbReference>
<protein>
    <submittedName>
        <fullName evidence="4">Anthranilate phosphoribosyltransferase</fullName>
    </submittedName>
</protein>
<dbReference type="RefSeq" id="WP_184041623.1">
    <property type="nucleotide sequence ID" value="NZ_JACHHY010000028.1"/>
</dbReference>
<reference evidence="4 5" key="1">
    <citation type="submission" date="2020-08" db="EMBL/GenBank/DDBJ databases">
        <title>Genomic Encyclopedia of Type Strains, Phase IV (KMG-IV): sequencing the most valuable type-strain genomes for metagenomic binning, comparative biology and taxonomic classification.</title>
        <authorList>
            <person name="Goeker M."/>
        </authorList>
    </citation>
    <scope>NUCLEOTIDE SEQUENCE [LARGE SCALE GENOMIC DNA]</scope>
    <source>
        <strain evidence="4 5">DSM 27165</strain>
    </source>
</reference>
<proteinExistence type="predicted"/>